<dbReference type="InterPro" id="IPR022691">
    <property type="entry name" value="Tscrpt_elong_fac_GreA/B_N"/>
</dbReference>
<dbReference type="Pfam" id="PF01272">
    <property type="entry name" value="GreA_GreB"/>
    <property type="match status" value="1"/>
</dbReference>
<dbReference type="SUPFAM" id="SSF46557">
    <property type="entry name" value="GreA transcript cleavage protein, N-terminal domain"/>
    <property type="match status" value="1"/>
</dbReference>
<keyword evidence="12" id="KW-0648">Protein biosynthesis</keyword>
<dbReference type="InterPro" id="IPR018151">
    <property type="entry name" value="TF_GreA/GreB_CS"/>
</dbReference>
<feature type="domain" description="Transcription elongation factor GreA/GreB C-terminal" evidence="10">
    <location>
        <begin position="86"/>
        <end position="159"/>
    </location>
</feature>
<dbReference type="AlphaFoldDB" id="A0A4Q9DGN9"/>
<dbReference type="RefSeq" id="WP_131018708.1">
    <property type="nucleotide sequence ID" value="NZ_SIRE01000042.1"/>
</dbReference>
<sequence>MANEKEVILTQEGLKKLEEELEHLKSVKRREVAERIKVAIGYGDISENSEYEDAKNEQAFVEGRVLTLEKMLRNARIINNDEVDVNTVGVGSIVSLKDLEMGEIVEYTIVGTAESDPFQNKISNESPVGKAIIGKTKGSVVDVSVPAGFVIKYEIMDIKK</sequence>
<name>A0A4Q9DGN9_9BACL</name>
<dbReference type="NCBIfam" id="NF001263">
    <property type="entry name" value="PRK00226.1-4"/>
    <property type="match status" value="1"/>
</dbReference>
<keyword evidence="5 8" id="KW-0804">Transcription</keyword>
<protein>
    <recommendedName>
        <fullName evidence="2 8">Transcription elongation factor GreA</fullName>
    </recommendedName>
    <alternativeName>
        <fullName evidence="7 8">Transcript cleavage factor GreA</fullName>
    </alternativeName>
</protein>
<dbReference type="PANTHER" id="PTHR30437">
    <property type="entry name" value="TRANSCRIPTION ELONGATION FACTOR GREA"/>
    <property type="match status" value="1"/>
</dbReference>
<dbReference type="InterPro" id="IPR006359">
    <property type="entry name" value="Tscrpt_elong_fac_GreA"/>
</dbReference>
<dbReference type="OrthoDB" id="9808774at2"/>
<feature type="domain" description="Transcription elongation factor GreA/GreB N-terminal" evidence="11">
    <location>
        <begin position="7"/>
        <end position="77"/>
    </location>
</feature>
<dbReference type="InterPro" id="IPR023459">
    <property type="entry name" value="Tscrpt_elong_fac_GreA/B_fam"/>
</dbReference>
<organism evidence="12 13">
    <name type="scientific">Paenibacillus thalictri</name>
    <dbReference type="NCBI Taxonomy" id="2527873"/>
    <lineage>
        <taxon>Bacteria</taxon>
        <taxon>Bacillati</taxon>
        <taxon>Bacillota</taxon>
        <taxon>Bacilli</taxon>
        <taxon>Bacillales</taxon>
        <taxon>Paenibacillaceae</taxon>
        <taxon>Paenibacillus</taxon>
    </lineage>
</organism>
<feature type="coiled-coil region" evidence="8">
    <location>
        <begin position="7"/>
        <end position="34"/>
    </location>
</feature>
<dbReference type="InterPro" id="IPR036805">
    <property type="entry name" value="Tscrpt_elong_fac_GreA/B_N_sf"/>
</dbReference>
<dbReference type="Gene3D" id="3.10.50.30">
    <property type="entry name" value="Transcription elongation factor, GreA/GreB, C-terminal domain"/>
    <property type="match status" value="1"/>
</dbReference>
<dbReference type="GO" id="GO:0032784">
    <property type="term" value="P:regulation of DNA-templated transcription elongation"/>
    <property type="evidence" value="ECO:0007669"/>
    <property type="project" value="UniProtKB-UniRule"/>
</dbReference>
<dbReference type="SUPFAM" id="SSF54534">
    <property type="entry name" value="FKBP-like"/>
    <property type="match status" value="1"/>
</dbReference>
<evidence type="ECO:0000313" key="13">
    <source>
        <dbReference type="Proteomes" id="UP000293142"/>
    </source>
</evidence>
<evidence type="ECO:0000256" key="5">
    <source>
        <dbReference type="ARBA" id="ARBA00023163"/>
    </source>
</evidence>
<dbReference type="PIRSF" id="PIRSF006092">
    <property type="entry name" value="GreA_GreB"/>
    <property type="match status" value="1"/>
</dbReference>
<keyword evidence="3 8" id="KW-0805">Transcription regulation</keyword>
<comment type="function">
    <text evidence="6 8 9">Necessary for efficient RNA polymerase transcription elongation past template-encoded arresting sites. The arresting sites in DNA have the property of trapping a certain fraction of elongating RNA polymerases that pass through, resulting in locked ternary complexes. Cleavage of the nascent transcript by cleavage factors such as GreA or GreB allows the resumption of elongation from the new 3'terminus. GreA releases sequences of 2 to 3 nucleotides.</text>
</comment>
<reference evidence="12 13" key="1">
    <citation type="submission" date="2019-02" db="EMBL/GenBank/DDBJ databases">
        <title>Paenibacillus sp. nov., isolated from surface-sterilized tissue of Thalictrum simplex L.</title>
        <authorList>
            <person name="Tuo L."/>
        </authorList>
    </citation>
    <scope>NUCLEOTIDE SEQUENCE [LARGE SCALE GENOMIC DNA]</scope>
    <source>
        <strain evidence="12 13">N2SHLJ1</strain>
    </source>
</reference>
<dbReference type="FunFam" id="1.10.287.180:FF:000001">
    <property type="entry name" value="Transcription elongation factor GreA"/>
    <property type="match status" value="1"/>
</dbReference>
<dbReference type="PROSITE" id="PS00829">
    <property type="entry name" value="GREAB_1"/>
    <property type="match status" value="1"/>
</dbReference>
<evidence type="ECO:0000256" key="3">
    <source>
        <dbReference type="ARBA" id="ARBA00023015"/>
    </source>
</evidence>
<dbReference type="GO" id="GO:0003677">
    <property type="term" value="F:DNA binding"/>
    <property type="evidence" value="ECO:0007669"/>
    <property type="project" value="UniProtKB-UniRule"/>
</dbReference>
<dbReference type="Pfam" id="PF03449">
    <property type="entry name" value="GreA_GreB_N"/>
    <property type="match status" value="1"/>
</dbReference>
<evidence type="ECO:0000259" key="10">
    <source>
        <dbReference type="Pfam" id="PF01272"/>
    </source>
</evidence>
<keyword evidence="12" id="KW-0251">Elongation factor</keyword>
<accession>A0A4Q9DGN9</accession>
<evidence type="ECO:0000313" key="12">
    <source>
        <dbReference type="EMBL" id="TBL69050.1"/>
    </source>
</evidence>
<dbReference type="EMBL" id="SIRE01000042">
    <property type="protein sequence ID" value="TBL69050.1"/>
    <property type="molecule type" value="Genomic_DNA"/>
</dbReference>
<evidence type="ECO:0000256" key="4">
    <source>
        <dbReference type="ARBA" id="ARBA00023125"/>
    </source>
</evidence>
<evidence type="ECO:0000256" key="1">
    <source>
        <dbReference type="ARBA" id="ARBA00008213"/>
    </source>
</evidence>
<evidence type="ECO:0000256" key="6">
    <source>
        <dbReference type="ARBA" id="ARBA00024916"/>
    </source>
</evidence>
<evidence type="ECO:0000259" key="11">
    <source>
        <dbReference type="Pfam" id="PF03449"/>
    </source>
</evidence>
<evidence type="ECO:0000256" key="9">
    <source>
        <dbReference type="RuleBase" id="RU000556"/>
    </source>
</evidence>
<dbReference type="Gene3D" id="1.10.287.180">
    <property type="entry name" value="Transcription elongation factor, GreA/GreB, N-terminal domain"/>
    <property type="match status" value="1"/>
</dbReference>
<dbReference type="InterPro" id="IPR036953">
    <property type="entry name" value="GreA/GreB_C_sf"/>
</dbReference>
<evidence type="ECO:0000256" key="8">
    <source>
        <dbReference type="HAMAP-Rule" id="MF_00105"/>
    </source>
</evidence>
<dbReference type="InterPro" id="IPR028624">
    <property type="entry name" value="Tscrpt_elong_fac_GreA/B"/>
</dbReference>
<dbReference type="Proteomes" id="UP000293142">
    <property type="component" value="Unassembled WGS sequence"/>
</dbReference>
<dbReference type="FunFam" id="3.10.50.30:FF:000001">
    <property type="entry name" value="Transcription elongation factor GreA"/>
    <property type="match status" value="1"/>
</dbReference>
<keyword evidence="4 8" id="KW-0238">DNA-binding</keyword>
<keyword evidence="8" id="KW-0175">Coiled coil</keyword>
<dbReference type="PANTHER" id="PTHR30437:SF4">
    <property type="entry name" value="TRANSCRIPTION ELONGATION FACTOR GREA"/>
    <property type="match status" value="1"/>
</dbReference>
<dbReference type="InterPro" id="IPR001437">
    <property type="entry name" value="Tscrpt_elong_fac_GreA/B_C"/>
</dbReference>
<keyword evidence="13" id="KW-1185">Reference proteome</keyword>
<proteinExistence type="inferred from homology"/>
<dbReference type="GO" id="GO:0003746">
    <property type="term" value="F:translation elongation factor activity"/>
    <property type="evidence" value="ECO:0007669"/>
    <property type="project" value="UniProtKB-KW"/>
</dbReference>
<dbReference type="GO" id="GO:0006354">
    <property type="term" value="P:DNA-templated transcription elongation"/>
    <property type="evidence" value="ECO:0007669"/>
    <property type="project" value="TreeGrafter"/>
</dbReference>
<dbReference type="NCBIfam" id="TIGR01462">
    <property type="entry name" value="greA"/>
    <property type="match status" value="1"/>
</dbReference>
<gene>
    <name evidence="8 12" type="primary">greA</name>
    <name evidence="12" type="ORF">EYB31_37435</name>
</gene>
<evidence type="ECO:0000256" key="7">
    <source>
        <dbReference type="ARBA" id="ARBA00030776"/>
    </source>
</evidence>
<dbReference type="GO" id="GO:0070063">
    <property type="term" value="F:RNA polymerase binding"/>
    <property type="evidence" value="ECO:0007669"/>
    <property type="project" value="InterPro"/>
</dbReference>
<comment type="caution">
    <text evidence="12">The sequence shown here is derived from an EMBL/GenBank/DDBJ whole genome shotgun (WGS) entry which is preliminary data.</text>
</comment>
<evidence type="ECO:0000256" key="2">
    <source>
        <dbReference type="ARBA" id="ARBA00013729"/>
    </source>
</evidence>
<dbReference type="HAMAP" id="MF_00105">
    <property type="entry name" value="GreA_GreB"/>
    <property type="match status" value="1"/>
</dbReference>
<comment type="similarity">
    <text evidence="1 8 9">Belongs to the GreA/GreB family.</text>
</comment>